<keyword evidence="5 8" id="KW-0489">Methyltransferase</keyword>
<evidence type="ECO:0000313" key="10">
    <source>
        <dbReference type="Proteomes" id="UP001107558"/>
    </source>
</evidence>
<dbReference type="PANTHER" id="PTHR11579:SF0">
    <property type="entry name" value="PROTEIN-L-ISOASPARTATE(D-ASPARTATE) O-METHYLTRANSFERASE"/>
    <property type="match status" value="1"/>
</dbReference>
<dbReference type="Gene3D" id="3.40.50.150">
    <property type="entry name" value="Vaccinia Virus protein VP39"/>
    <property type="match status" value="1"/>
</dbReference>
<evidence type="ECO:0000256" key="6">
    <source>
        <dbReference type="ARBA" id="ARBA00022679"/>
    </source>
</evidence>
<dbReference type="AlphaFoldDB" id="S6CDF7"/>
<evidence type="ECO:0000256" key="7">
    <source>
        <dbReference type="ARBA" id="ARBA00022691"/>
    </source>
</evidence>
<keyword evidence="6 8" id="KW-0808">Transferase</keyword>
<protein>
    <recommendedName>
        <fullName evidence="3">protein-L-isoaspartate(D-aspartate) O-methyltransferase</fullName>
        <ecNumber evidence="3">2.1.1.77</ecNumber>
    </recommendedName>
</protein>
<reference evidence="8" key="1">
    <citation type="submission" date="2013-07" db="EMBL/GenBank/DDBJ databases">
        <title>Functional and evolutionary insights for the origin and mechanisms of complete desiccation tolerance from genome of the sleeping chironomid Polypedilum vanderplanki.</title>
        <authorList>
            <person name="Gusev O."/>
            <person name="Suetsugu Y."/>
            <person name="Cornette R."/>
            <person name="Kawashima T."/>
            <person name="Logacheva M."/>
            <person name="Kondrashev A."/>
            <person name="Penin A."/>
            <person name="Hatanaka R."/>
            <person name="Kikuta S."/>
            <person name="Shimura S."/>
            <person name="Katayose Y."/>
            <person name="Matsumoto T."/>
            <person name="Shagimardanova E."/>
            <person name="Alexeev D."/>
            <person name="Govorun V."/>
            <person name="Wisecaver J."/>
            <person name="Mikheyev A."/>
            <person name="Koyanagi R."/>
            <person name="Nishiyama T."/>
            <person name="Shigenobu S."/>
            <person name="Shibata T.F."/>
            <person name="Hasebe M."/>
            <person name="Okuda T."/>
            <person name="Satoh N."/>
            <person name="Kikawada T."/>
        </authorList>
    </citation>
    <scope>NUCLEOTIDE SEQUENCE</scope>
</reference>
<evidence type="ECO:0000256" key="4">
    <source>
        <dbReference type="ARBA" id="ARBA00022490"/>
    </source>
</evidence>
<keyword evidence="4" id="KW-0963">Cytoplasm</keyword>
<comment type="similarity">
    <text evidence="2">Belongs to the methyltransferase superfamily. L-isoaspartyl/D-aspartyl protein methyltransferase family.</text>
</comment>
<keyword evidence="10" id="KW-1185">Reference proteome</keyword>
<dbReference type="InterPro" id="IPR029063">
    <property type="entry name" value="SAM-dependent_MTases_sf"/>
</dbReference>
<dbReference type="NCBIfam" id="TIGR00080">
    <property type="entry name" value="pimt"/>
    <property type="match status" value="1"/>
</dbReference>
<dbReference type="EMBL" id="AB842108">
    <property type="protein sequence ID" value="BAN67565.1"/>
    <property type="molecule type" value="mRNA"/>
</dbReference>
<dbReference type="PANTHER" id="PTHR11579">
    <property type="entry name" value="PROTEIN-L-ISOASPARTATE O-METHYLTRANSFERASE"/>
    <property type="match status" value="1"/>
</dbReference>
<accession>S6CDF7</accession>
<dbReference type="OrthoDB" id="73890at2759"/>
<keyword evidence="7" id="KW-0949">S-adenosyl-L-methionine</keyword>
<evidence type="ECO:0000256" key="1">
    <source>
        <dbReference type="ARBA" id="ARBA00004496"/>
    </source>
</evidence>
<dbReference type="EC" id="2.1.1.77" evidence="3"/>
<evidence type="ECO:0000256" key="3">
    <source>
        <dbReference type="ARBA" id="ARBA00011890"/>
    </source>
</evidence>
<comment type="subcellular location">
    <subcellularLocation>
        <location evidence="1">Cytoplasm</location>
    </subcellularLocation>
</comment>
<evidence type="ECO:0000256" key="2">
    <source>
        <dbReference type="ARBA" id="ARBA00005369"/>
    </source>
</evidence>
<evidence type="ECO:0000313" key="9">
    <source>
        <dbReference type="EMBL" id="KAG5668412.1"/>
    </source>
</evidence>
<proteinExistence type="evidence at transcript level"/>
<evidence type="ECO:0000256" key="5">
    <source>
        <dbReference type="ARBA" id="ARBA00022603"/>
    </source>
</evidence>
<gene>
    <name evidence="8" type="primary">PvPimt2</name>
    <name evidence="9" type="ORF">PVAND_016352</name>
</gene>
<dbReference type="EMBL" id="JADBJN010000004">
    <property type="protein sequence ID" value="KAG5668412.1"/>
    <property type="molecule type" value="Genomic_DNA"/>
</dbReference>
<dbReference type="CDD" id="cd02440">
    <property type="entry name" value="AdoMet_MTases"/>
    <property type="match status" value="1"/>
</dbReference>
<dbReference type="SUPFAM" id="SSF53335">
    <property type="entry name" value="S-adenosyl-L-methionine-dependent methyltransferases"/>
    <property type="match status" value="1"/>
</dbReference>
<dbReference type="GO" id="GO:0004719">
    <property type="term" value="F:protein-L-isoaspartate (D-aspartate) O-methyltransferase activity"/>
    <property type="evidence" value="ECO:0007669"/>
    <property type="project" value="UniProtKB-EC"/>
</dbReference>
<dbReference type="Proteomes" id="UP001107558">
    <property type="component" value="Chromosome 4"/>
</dbReference>
<organism evidence="8">
    <name type="scientific">Polypedilum vanderplanki</name>
    <name type="common">Sleeping chironomid midge</name>
    <dbReference type="NCBI Taxonomy" id="319348"/>
    <lineage>
        <taxon>Eukaryota</taxon>
        <taxon>Metazoa</taxon>
        <taxon>Ecdysozoa</taxon>
        <taxon>Arthropoda</taxon>
        <taxon>Hexapoda</taxon>
        <taxon>Insecta</taxon>
        <taxon>Pterygota</taxon>
        <taxon>Neoptera</taxon>
        <taxon>Endopterygota</taxon>
        <taxon>Diptera</taxon>
        <taxon>Nematocera</taxon>
        <taxon>Chironomoidea</taxon>
        <taxon>Chironomidae</taxon>
        <taxon>Chironominae</taxon>
        <taxon>Polypedilum</taxon>
        <taxon>Polypedilum</taxon>
    </lineage>
</organism>
<dbReference type="GO" id="GO:0005737">
    <property type="term" value="C:cytoplasm"/>
    <property type="evidence" value="ECO:0007669"/>
    <property type="project" value="UniProtKB-SubCell"/>
</dbReference>
<dbReference type="Pfam" id="PF01135">
    <property type="entry name" value="PCMT"/>
    <property type="match status" value="1"/>
</dbReference>
<reference evidence="9" key="2">
    <citation type="submission" date="2021-03" db="EMBL/GenBank/DDBJ databases">
        <title>Chromosome level genome of the anhydrobiotic midge Polypedilum vanderplanki.</title>
        <authorList>
            <person name="Yoshida Y."/>
            <person name="Kikawada T."/>
            <person name="Gusev O."/>
        </authorList>
    </citation>
    <scope>NUCLEOTIDE SEQUENCE</scope>
    <source>
        <strain evidence="9">NIAS01</strain>
        <tissue evidence="9">Whole body or cell culture</tissue>
    </source>
</reference>
<dbReference type="InterPro" id="IPR000682">
    <property type="entry name" value="PCMT"/>
</dbReference>
<name>S6CDF7_POLVA</name>
<evidence type="ECO:0000313" key="8">
    <source>
        <dbReference type="EMBL" id="BAN67565.1"/>
    </source>
</evidence>
<sequence>MASRLRSESNAGLVQQLQDSGVIKKPIVAEVMKQTDRKHYCRVANPYVDQPESIGCFATISAPHMHAFALENLSEVINADSKILDIGAGSGYLTACFARLIEAKAKEKNTEPTGIVIAIEHQPDLVKFANENIKNDDYKLISDERLKIIQGDGRIGCIEYGPYDVIHVGAAASETPLELLLQLKTGGRMLCPVGPQDGEQNMEQYDKKNSGEVVKDTLTSVMYVPLTDLKV</sequence>
<dbReference type="GO" id="GO:0032259">
    <property type="term" value="P:methylation"/>
    <property type="evidence" value="ECO:0007669"/>
    <property type="project" value="UniProtKB-KW"/>
</dbReference>